<keyword evidence="1" id="KW-0732">Signal</keyword>
<evidence type="ECO:0000313" key="2">
    <source>
        <dbReference type="EMBL" id="MBB5286689.1"/>
    </source>
</evidence>
<sequence>MKRSKLLTVVVLGLLLRPALAQPGLSETARQRVRQNFENVALDTLNHTVYYEQRLYRNPFIGLAEMRQVLDDRRIKAFVPMIQGVPVGRYMLNSSLDMEPLSEDERKSYYQQSPFRWQNYKFDFWIQPVFAAIFGNRERPVQSNTSVLLQTQLYLFRGLVFNGGILFPITNHLDGRPQIIRPAPLFLNYFRAIGQSQFLSATAGTFYNDRYGINLQYRHMDLSSPWSFGLEAGLTGFYYYPRGGIYYTNLNELLLQADVAYRLPVPDLTLKLSGGQYLHNDRGVRFDFIRQFTNVEVGLYAMKTRNGATAGFNFAIPIPPGKILQGERARLRTGEEFRWEYTYSRGFSIGERYRVGYQLDQRLRQYHQNYLNRQYLQLR</sequence>
<evidence type="ECO:0000256" key="1">
    <source>
        <dbReference type="SAM" id="SignalP"/>
    </source>
</evidence>
<feature type="chain" id="PRO_5032515388" description="Exopolysaccharide biosynthesis protein YbjH" evidence="1">
    <location>
        <begin position="22"/>
        <end position="379"/>
    </location>
</feature>
<name>A0A840U4C8_9BACT</name>
<evidence type="ECO:0000313" key="3">
    <source>
        <dbReference type="Proteomes" id="UP000557307"/>
    </source>
</evidence>
<accession>A0A840U4C8</accession>
<keyword evidence="3" id="KW-1185">Reference proteome</keyword>
<dbReference type="Pfam" id="PF06082">
    <property type="entry name" value="YjbH"/>
    <property type="match status" value="1"/>
</dbReference>
<protein>
    <recommendedName>
        <fullName evidence="4">Exopolysaccharide biosynthesis protein YbjH</fullName>
    </recommendedName>
</protein>
<dbReference type="EMBL" id="JACHGF010000011">
    <property type="protein sequence ID" value="MBB5286689.1"/>
    <property type="molecule type" value="Genomic_DNA"/>
</dbReference>
<organism evidence="2 3">
    <name type="scientific">Rhabdobacter roseus</name>
    <dbReference type="NCBI Taxonomy" id="1655419"/>
    <lineage>
        <taxon>Bacteria</taxon>
        <taxon>Pseudomonadati</taxon>
        <taxon>Bacteroidota</taxon>
        <taxon>Cytophagia</taxon>
        <taxon>Cytophagales</taxon>
        <taxon>Cytophagaceae</taxon>
        <taxon>Rhabdobacter</taxon>
    </lineage>
</organism>
<gene>
    <name evidence="2" type="ORF">HNQ92_004850</name>
</gene>
<evidence type="ECO:0008006" key="4">
    <source>
        <dbReference type="Google" id="ProtNLM"/>
    </source>
</evidence>
<dbReference type="RefSeq" id="WP_184178088.1">
    <property type="nucleotide sequence ID" value="NZ_JACHGF010000011.1"/>
</dbReference>
<dbReference type="InterPro" id="IPR010344">
    <property type="entry name" value="YbjH"/>
</dbReference>
<feature type="signal peptide" evidence="1">
    <location>
        <begin position="1"/>
        <end position="21"/>
    </location>
</feature>
<comment type="caution">
    <text evidence="2">The sequence shown here is derived from an EMBL/GenBank/DDBJ whole genome shotgun (WGS) entry which is preliminary data.</text>
</comment>
<dbReference type="Proteomes" id="UP000557307">
    <property type="component" value="Unassembled WGS sequence"/>
</dbReference>
<proteinExistence type="predicted"/>
<reference evidence="2 3" key="1">
    <citation type="submission" date="2020-08" db="EMBL/GenBank/DDBJ databases">
        <title>Genomic Encyclopedia of Type Strains, Phase IV (KMG-IV): sequencing the most valuable type-strain genomes for metagenomic binning, comparative biology and taxonomic classification.</title>
        <authorList>
            <person name="Goeker M."/>
        </authorList>
    </citation>
    <scope>NUCLEOTIDE SEQUENCE [LARGE SCALE GENOMIC DNA]</scope>
    <source>
        <strain evidence="2 3">DSM 105074</strain>
    </source>
</reference>
<dbReference type="AlphaFoldDB" id="A0A840U4C8"/>